<comment type="similarity">
    <text evidence="8">Belongs to the NqrA family.</text>
</comment>
<dbReference type="GO" id="GO:0006814">
    <property type="term" value="P:sodium ion transport"/>
    <property type="evidence" value="ECO:0007669"/>
    <property type="project" value="UniProtKB-UniRule"/>
</dbReference>
<dbReference type="EMBL" id="RAQO01000008">
    <property type="protein sequence ID" value="RKF15633.1"/>
    <property type="molecule type" value="Genomic_DNA"/>
</dbReference>
<keyword evidence="5 8" id="KW-0406">Ion transport</keyword>
<comment type="catalytic activity">
    <reaction evidence="8">
        <text>a ubiquinone + n Na(+)(in) + NADH + H(+) = a ubiquinol + n Na(+)(out) + NAD(+)</text>
        <dbReference type="Rhea" id="RHEA:47748"/>
        <dbReference type="Rhea" id="RHEA-COMP:9565"/>
        <dbReference type="Rhea" id="RHEA-COMP:9566"/>
        <dbReference type="ChEBI" id="CHEBI:15378"/>
        <dbReference type="ChEBI" id="CHEBI:16389"/>
        <dbReference type="ChEBI" id="CHEBI:17976"/>
        <dbReference type="ChEBI" id="CHEBI:29101"/>
        <dbReference type="ChEBI" id="CHEBI:57540"/>
        <dbReference type="ChEBI" id="CHEBI:57945"/>
        <dbReference type="EC" id="7.2.1.1"/>
    </reaction>
</comment>
<evidence type="ECO:0000256" key="4">
    <source>
        <dbReference type="ARBA" id="ARBA00023053"/>
    </source>
</evidence>
<dbReference type="Pfam" id="PF05896">
    <property type="entry name" value="NQRA_N"/>
    <property type="match status" value="1"/>
</dbReference>
<dbReference type="OrthoDB" id="9774536at2"/>
<evidence type="ECO:0000256" key="2">
    <source>
        <dbReference type="ARBA" id="ARBA00022967"/>
    </source>
</evidence>
<dbReference type="InterPro" id="IPR056148">
    <property type="entry name" value="NQRA_2nd"/>
</dbReference>
<sequence length="444" mass="48029">MITIKNGLDLPIAGRPEQRIEDAAAITRVAVLGEEFVGMRPTMKVRVGEQVSKGQVLFEDKKTPGVVFTAPASGTVVEINRGAQRVLQSVVVEINDHDAINFGAETSIENADRQTLVDKLVASGVWTAFKTRPYSKVPAIDSEASAIFVTAMDSNPLSADARMLIKRESTAYLSGLDVLSKLTSGEVFVCKNEADLPKSSAARVQEHSFSGPHPAGLTGTHIHMLKPASAQRTVWSINYQDVIAIGKFFETGEVFNERIIALAGPQVKKPRLLKTIMGACISELSKGELKEGITRVVSGSVLQGTAASGVHDYIGRYHLQVTALLEGHEKEFLGWAAPGANKFSLARVFTSVANKSKLFDFTTTTGGSARAMVPIGQYERVMPLDILPTLLLRDLLSNDTDSAQQLGCLELDEEDLALCTYVCPGKHDFGRVLRDCLTTIEKEG</sequence>
<keyword evidence="7 8" id="KW-0739">Sodium transport</keyword>
<comment type="caution">
    <text evidence="12">The sequence shown here is derived from an EMBL/GenBank/DDBJ whole genome shotgun (WGS) entry which is preliminary data.</text>
</comment>
<evidence type="ECO:0000259" key="9">
    <source>
        <dbReference type="Pfam" id="PF05896"/>
    </source>
</evidence>
<evidence type="ECO:0000313" key="12">
    <source>
        <dbReference type="EMBL" id="RKF15633.1"/>
    </source>
</evidence>
<keyword evidence="3 8" id="KW-0520">NAD</keyword>
<dbReference type="PANTHER" id="PTHR37839:SF1">
    <property type="entry name" value="NA(+)-TRANSLOCATING NADH-QUINONE REDUCTASE SUBUNIT A"/>
    <property type="match status" value="1"/>
</dbReference>
<dbReference type="AlphaFoldDB" id="A0A420E8E4"/>
<proteinExistence type="inferred from homology"/>
<evidence type="ECO:0000259" key="10">
    <source>
        <dbReference type="Pfam" id="PF11973"/>
    </source>
</evidence>
<protein>
    <recommendedName>
        <fullName evidence="8">Na(+)-translocating NADH-quinone reductase subunit A</fullName>
        <shortName evidence="8">Na(+)-NQR subunit A</shortName>
        <shortName evidence="8">Na(+)-translocating NQR subunit A</shortName>
        <ecNumber evidence="8">7.2.1.1</ecNumber>
    </recommendedName>
    <alternativeName>
        <fullName evidence="8">NQR complex subunit A</fullName>
    </alternativeName>
    <alternativeName>
        <fullName evidence="8">NQR-1 subunit A</fullName>
    </alternativeName>
</protein>
<evidence type="ECO:0000256" key="5">
    <source>
        <dbReference type="ARBA" id="ARBA00023065"/>
    </source>
</evidence>
<name>A0A420E8E4_9ALTE</name>
<evidence type="ECO:0000313" key="13">
    <source>
        <dbReference type="Proteomes" id="UP000286482"/>
    </source>
</evidence>
<evidence type="ECO:0000256" key="1">
    <source>
        <dbReference type="ARBA" id="ARBA00022448"/>
    </source>
</evidence>
<dbReference type="Pfam" id="PF11973">
    <property type="entry name" value="NQRA_SLBB"/>
    <property type="match status" value="1"/>
</dbReference>
<dbReference type="PANTHER" id="PTHR37839">
    <property type="entry name" value="NA(+)-TRANSLOCATING NADH-QUINONE REDUCTASE SUBUNIT A"/>
    <property type="match status" value="1"/>
</dbReference>
<feature type="domain" description="NqrA second alpha/beta" evidence="11">
    <location>
        <begin position="112"/>
        <end position="254"/>
    </location>
</feature>
<comment type="subunit">
    <text evidence="8">Composed of six subunits; NqrA, NqrB, NqrC, NqrD, NqrE and NqrF.</text>
</comment>
<evidence type="ECO:0000256" key="6">
    <source>
        <dbReference type="ARBA" id="ARBA00023075"/>
    </source>
</evidence>
<dbReference type="RefSeq" id="WP_120355719.1">
    <property type="nucleotide sequence ID" value="NZ_RAQO01000008.1"/>
</dbReference>
<keyword evidence="2 8" id="KW-1278">Translocase</keyword>
<keyword evidence="6 8" id="KW-0830">Ubiquinone</keyword>
<evidence type="ECO:0000256" key="3">
    <source>
        <dbReference type="ARBA" id="ARBA00023027"/>
    </source>
</evidence>
<dbReference type="NCBIfam" id="NF003759">
    <property type="entry name" value="PRK05352.1-2"/>
    <property type="match status" value="1"/>
</dbReference>
<organism evidence="12 13">
    <name type="scientific">Alginatibacterium sediminis</name>
    <dbReference type="NCBI Taxonomy" id="2164068"/>
    <lineage>
        <taxon>Bacteria</taxon>
        <taxon>Pseudomonadati</taxon>
        <taxon>Pseudomonadota</taxon>
        <taxon>Gammaproteobacteria</taxon>
        <taxon>Alteromonadales</taxon>
        <taxon>Alteromonadaceae</taxon>
        <taxon>Alginatibacterium</taxon>
    </lineage>
</organism>
<evidence type="ECO:0000256" key="7">
    <source>
        <dbReference type="ARBA" id="ARBA00023201"/>
    </source>
</evidence>
<accession>A0A420E8E4</accession>
<dbReference type="Proteomes" id="UP000286482">
    <property type="component" value="Unassembled WGS sequence"/>
</dbReference>
<feature type="domain" description="Na(+)-translocating NADH-quinone reductase subunit A C-terminal" evidence="10">
    <location>
        <begin position="259"/>
        <end position="307"/>
    </location>
</feature>
<keyword evidence="13" id="KW-1185">Reference proteome</keyword>
<dbReference type="InterPro" id="IPR008703">
    <property type="entry name" value="NqrA"/>
</dbReference>
<evidence type="ECO:0000259" key="11">
    <source>
        <dbReference type="Pfam" id="PF24836"/>
    </source>
</evidence>
<dbReference type="EC" id="7.2.1.1" evidence="8"/>
<evidence type="ECO:0000256" key="8">
    <source>
        <dbReference type="HAMAP-Rule" id="MF_00425"/>
    </source>
</evidence>
<dbReference type="InterPro" id="IPR056147">
    <property type="entry name" value="NQRA_N"/>
</dbReference>
<keyword evidence="4 8" id="KW-0915">Sodium</keyword>
<dbReference type="HAMAP" id="MF_00425">
    <property type="entry name" value="NqrA"/>
    <property type="match status" value="1"/>
</dbReference>
<dbReference type="GO" id="GO:0016655">
    <property type="term" value="F:oxidoreductase activity, acting on NAD(P)H, quinone or similar compound as acceptor"/>
    <property type="evidence" value="ECO:0007669"/>
    <property type="project" value="UniProtKB-UniRule"/>
</dbReference>
<dbReference type="InterPro" id="IPR022615">
    <property type="entry name" value="NqrA_C_domain"/>
</dbReference>
<dbReference type="Pfam" id="PF24836">
    <property type="entry name" value="NQRA_2nd"/>
    <property type="match status" value="1"/>
</dbReference>
<gene>
    <name evidence="8" type="primary">nqrA</name>
    <name evidence="12" type="ORF">DBZ36_14705</name>
</gene>
<feature type="domain" description="NqrA N-terminal barrel-sandwich hybrid" evidence="9">
    <location>
        <begin position="2"/>
        <end position="94"/>
    </location>
</feature>
<dbReference type="NCBIfam" id="TIGR01936">
    <property type="entry name" value="nqrA"/>
    <property type="match status" value="1"/>
</dbReference>
<comment type="function">
    <text evidence="8">NQR complex catalyzes the reduction of ubiquinone-1 to ubiquinol by two successive reactions, coupled with the transport of Na(+) ions from the cytoplasm to the periplasm. NqrA to NqrE are probably involved in the second step, the conversion of ubisemiquinone to ubiquinol.</text>
</comment>
<reference evidence="12 13" key="1">
    <citation type="submission" date="2018-09" db="EMBL/GenBank/DDBJ databases">
        <authorList>
            <person name="Wang Z."/>
        </authorList>
    </citation>
    <scope>NUCLEOTIDE SEQUENCE [LARGE SCALE GENOMIC DNA]</scope>
    <source>
        <strain evidence="12 13">ALS 81</strain>
    </source>
</reference>
<keyword evidence="1 8" id="KW-0813">Transport</keyword>